<dbReference type="InterPro" id="IPR029044">
    <property type="entry name" value="Nucleotide-diphossugar_trans"/>
</dbReference>
<protein>
    <recommendedName>
        <fullName evidence="4">Glycosyltransferase</fullName>
    </recommendedName>
</protein>
<dbReference type="EMBL" id="BSDZ01000101">
    <property type="protein sequence ID" value="GLI71016.1"/>
    <property type="molecule type" value="Genomic_DNA"/>
</dbReference>
<comment type="caution">
    <text evidence="2">The sequence shown here is derived from an EMBL/GenBank/DDBJ whole genome shotgun (WGS) entry which is preliminary data.</text>
</comment>
<evidence type="ECO:0008006" key="4">
    <source>
        <dbReference type="Google" id="ProtNLM"/>
    </source>
</evidence>
<accession>A0ABQ5SPH1</accession>
<sequence length="434" mass="49402">MSESSLPSSFSCKVSMFISALILVLLSNKDGAFAVSFGRKLTQAQASPPPKLNIYRQAEAYLDGLFDDYEGAKAKLGASNFKKSNVLVVYMCYERAEVIRSTLTSLLMSQGLEEYDLIISQDGVGVDGTLYVLDVEIQETLNALYIHHEVNLCTGLHHFFVKKFAFDIMGYEYLLVVEEDNGLHHQGLRFLKEMVELSIEDKEIGLVSITDLDNALLVDDSRYNAAVLRADVDIGHLWVFGVHKSRYDAVSKHLYDYYKVIKGRDYTHTHVYPLCDWIRALHKEKGFPKDMPLSQDAYFVHSLMKEGYTKRFLSLVRLFQPMGWIGLHFKQDPAHFYTTYGQGMYEGQIENKPFEIAANAEELEKLKKDAAGRLDVIYQQYLGRAVEQSVSDSVILRLLIGRMNAVELVRDIVNSAEHRRRMKEAVAKHLVQGQ</sequence>
<organism evidence="2 3">
    <name type="scientific">Volvox africanus</name>
    <dbReference type="NCBI Taxonomy" id="51714"/>
    <lineage>
        <taxon>Eukaryota</taxon>
        <taxon>Viridiplantae</taxon>
        <taxon>Chlorophyta</taxon>
        <taxon>core chlorophytes</taxon>
        <taxon>Chlorophyceae</taxon>
        <taxon>CS clade</taxon>
        <taxon>Chlamydomonadales</taxon>
        <taxon>Volvocaceae</taxon>
        <taxon>Volvox</taxon>
    </lineage>
</organism>
<gene>
    <name evidence="2" type="ORF">VaNZ11_016132</name>
</gene>
<feature type="signal peptide" evidence="1">
    <location>
        <begin position="1"/>
        <end position="34"/>
    </location>
</feature>
<name>A0ABQ5SPH1_9CHLO</name>
<feature type="chain" id="PRO_5045080150" description="Glycosyltransferase" evidence="1">
    <location>
        <begin position="35"/>
        <end position="434"/>
    </location>
</feature>
<keyword evidence="1" id="KW-0732">Signal</keyword>
<dbReference type="SUPFAM" id="SSF53448">
    <property type="entry name" value="Nucleotide-diphospho-sugar transferases"/>
    <property type="match status" value="1"/>
</dbReference>
<proteinExistence type="predicted"/>
<evidence type="ECO:0000313" key="3">
    <source>
        <dbReference type="Proteomes" id="UP001165090"/>
    </source>
</evidence>
<evidence type="ECO:0000256" key="1">
    <source>
        <dbReference type="SAM" id="SignalP"/>
    </source>
</evidence>
<reference evidence="2 3" key="1">
    <citation type="journal article" date="2023" name="IScience">
        <title>Expanded male sex-determining region conserved during the evolution of homothallism in the green alga Volvox.</title>
        <authorList>
            <person name="Yamamoto K."/>
            <person name="Matsuzaki R."/>
            <person name="Mahakham W."/>
            <person name="Heman W."/>
            <person name="Sekimoto H."/>
            <person name="Kawachi M."/>
            <person name="Minakuchi Y."/>
            <person name="Toyoda A."/>
            <person name="Nozaki H."/>
        </authorList>
    </citation>
    <scope>NUCLEOTIDE SEQUENCE [LARGE SCALE GENOMIC DNA]</scope>
    <source>
        <strain evidence="2 3">NIES-4468</strain>
    </source>
</reference>
<keyword evidence="3" id="KW-1185">Reference proteome</keyword>
<dbReference type="Gene3D" id="3.90.550.10">
    <property type="entry name" value="Spore Coat Polysaccharide Biosynthesis Protein SpsA, Chain A"/>
    <property type="match status" value="1"/>
</dbReference>
<dbReference type="Proteomes" id="UP001165090">
    <property type="component" value="Unassembled WGS sequence"/>
</dbReference>
<evidence type="ECO:0000313" key="2">
    <source>
        <dbReference type="EMBL" id="GLI71016.1"/>
    </source>
</evidence>